<evidence type="ECO:0000256" key="2">
    <source>
        <dbReference type="ARBA" id="ARBA00023043"/>
    </source>
</evidence>
<feature type="repeat" description="ANK" evidence="3">
    <location>
        <begin position="653"/>
        <end position="685"/>
    </location>
</feature>
<feature type="repeat" description="ANK" evidence="3">
    <location>
        <begin position="713"/>
        <end position="745"/>
    </location>
</feature>
<proteinExistence type="predicted"/>
<name>A0A2T9YGI0_9FUNG</name>
<keyword evidence="1" id="KW-0677">Repeat</keyword>
<feature type="repeat" description="ANK" evidence="3">
    <location>
        <begin position="803"/>
        <end position="835"/>
    </location>
</feature>
<feature type="repeat" description="ANK" evidence="3">
    <location>
        <begin position="383"/>
        <end position="415"/>
    </location>
</feature>
<feature type="repeat" description="ANK" evidence="3">
    <location>
        <begin position="323"/>
        <end position="355"/>
    </location>
</feature>
<feature type="compositionally biased region" description="Polar residues" evidence="4">
    <location>
        <begin position="1415"/>
        <end position="1433"/>
    </location>
</feature>
<evidence type="ECO:0000313" key="5">
    <source>
        <dbReference type="EMBL" id="PVU91433.1"/>
    </source>
</evidence>
<feature type="repeat" description="ANK" evidence="3">
    <location>
        <begin position="263"/>
        <end position="295"/>
    </location>
</feature>
<feature type="repeat" description="ANK" evidence="3">
    <location>
        <begin position="863"/>
        <end position="895"/>
    </location>
</feature>
<feature type="repeat" description="ANK" evidence="3">
    <location>
        <begin position="563"/>
        <end position="595"/>
    </location>
</feature>
<dbReference type="PANTHER" id="PTHR24188">
    <property type="entry name" value="ANKYRIN REPEAT PROTEIN"/>
    <property type="match status" value="1"/>
</dbReference>
<organism evidence="5 6">
    <name type="scientific">Furculomyces boomerangus</name>
    <dbReference type="NCBI Taxonomy" id="61424"/>
    <lineage>
        <taxon>Eukaryota</taxon>
        <taxon>Fungi</taxon>
        <taxon>Fungi incertae sedis</taxon>
        <taxon>Zoopagomycota</taxon>
        <taxon>Kickxellomycotina</taxon>
        <taxon>Harpellomycetes</taxon>
        <taxon>Harpellales</taxon>
        <taxon>Harpellaceae</taxon>
        <taxon>Furculomyces</taxon>
    </lineage>
</organism>
<evidence type="ECO:0000256" key="4">
    <source>
        <dbReference type="SAM" id="MobiDB-lite"/>
    </source>
</evidence>
<dbReference type="InterPro" id="IPR002110">
    <property type="entry name" value="Ankyrin_rpt"/>
</dbReference>
<feature type="repeat" description="ANK" evidence="3">
    <location>
        <begin position="743"/>
        <end position="775"/>
    </location>
</feature>
<keyword evidence="2 3" id="KW-0040">ANK repeat</keyword>
<feature type="repeat" description="ANK" evidence="3">
    <location>
        <begin position="353"/>
        <end position="385"/>
    </location>
</feature>
<dbReference type="Gene3D" id="1.25.40.20">
    <property type="entry name" value="Ankyrin repeat-containing domain"/>
    <property type="match status" value="8"/>
</dbReference>
<dbReference type="PANTHER" id="PTHR24188:SF29">
    <property type="entry name" value="GH09064P"/>
    <property type="match status" value="1"/>
</dbReference>
<gene>
    <name evidence="5" type="ORF">BB559_004129</name>
</gene>
<dbReference type="PROSITE" id="PS50088">
    <property type="entry name" value="ANK_REPEAT"/>
    <property type="match status" value="16"/>
</dbReference>
<comment type="caution">
    <text evidence="5">The sequence shown here is derived from an EMBL/GenBank/DDBJ whole genome shotgun (WGS) entry which is preliminary data.</text>
</comment>
<feature type="repeat" description="ANK" evidence="3">
    <location>
        <begin position="683"/>
        <end position="715"/>
    </location>
</feature>
<dbReference type="SMART" id="SM00248">
    <property type="entry name" value="ANK"/>
    <property type="match status" value="21"/>
</dbReference>
<protein>
    <submittedName>
        <fullName evidence="5">Uncharacterized protein</fullName>
    </submittedName>
</protein>
<feature type="repeat" description="ANK" evidence="3">
    <location>
        <begin position="623"/>
        <end position="655"/>
    </location>
</feature>
<feature type="repeat" description="ANK" evidence="3">
    <location>
        <begin position="773"/>
        <end position="805"/>
    </location>
</feature>
<dbReference type="Pfam" id="PF00023">
    <property type="entry name" value="Ank"/>
    <property type="match status" value="1"/>
</dbReference>
<dbReference type="PROSITE" id="PS50297">
    <property type="entry name" value="ANK_REP_REGION"/>
    <property type="match status" value="14"/>
</dbReference>
<dbReference type="OrthoDB" id="1577640at2759"/>
<feature type="repeat" description="ANK" evidence="3">
    <location>
        <begin position="593"/>
        <end position="625"/>
    </location>
</feature>
<dbReference type="Proteomes" id="UP000245699">
    <property type="component" value="Unassembled WGS sequence"/>
</dbReference>
<reference evidence="5 6" key="1">
    <citation type="journal article" date="2018" name="MBio">
        <title>Comparative Genomics Reveals the Core Gene Toolbox for the Fungus-Insect Symbiosis.</title>
        <authorList>
            <person name="Wang Y."/>
            <person name="Stata M."/>
            <person name="Wang W."/>
            <person name="Stajich J.E."/>
            <person name="White M.M."/>
            <person name="Moncalvo J.M."/>
        </authorList>
    </citation>
    <scope>NUCLEOTIDE SEQUENCE [LARGE SCALE GENOMIC DNA]</scope>
    <source>
        <strain evidence="5 6">AUS-77-4</strain>
    </source>
</reference>
<dbReference type="Pfam" id="PF12796">
    <property type="entry name" value="Ank_2"/>
    <property type="match status" value="7"/>
</dbReference>
<evidence type="ECO:0000313" key="6">
    <source>
        <dbReference type="Proteomes" id="UP000245699"/>
    </source>
</evidence>
<accession>A0A2T9YGI0</accession>
<evidence type="ECO:0000256" key="3">
    <source>
        <dbReference type="PROSITE-ProRule" id="PRU00023"/>
    </source>
</evidence>
<feature type="repeat" description="ANK" evidence="3">
    <location>
        <begin position="533"/>
        <end position="565"/>
    </location>
</feature>
<dbReference type="Pfam" id="PF13637">
    <property type="entry name" value="Ank_4"/>
    <property type="match status" value="1"/>
</dbReference>
<feature type="repeat" description="ANK" evidence="3">
    <location>
        <begin position="833"/>
        <end position="865"/>
    </location>
</feature>
<dbReference type="EMBL" id="MBFT01000415">
    <property type="protein sequence ID" value="PVU91433.1"/>
    <property type="molecule type" value="Genomic_DNA"/>
</dbReference>
<dbReference type="STRING" id="61424.A0A2T9YGI0"/>
<sequence length="1567" mass="180559">MDKITGYELLSKIFVFSQNPEVRLISREFFEISTLDSIRADFLLYKFGKVNVFGIKNHYFRKYPNLFKKQDLVLQLLKKGASLDSKSKQILFNISVDRGWIEVSNYFLNLFHQIRKEKFEHAIENRNVETDEEISVEIKTGMKYYIPEIDINDYEENFELAVYNKQIDIVKILLNAFKIKPKLESDESNVGILQHPKVAMSDLDSKKLCNLLEEGGLELLKLFFINNFDQDTTEEPIFSEFCSRGNMKFVKFFVENGADVDEDDSTPLKLAIENKHLDVVKYLIQRGAETSKCKDLKSFLSKQNEATGSANTPVKKKPKINANVEYALQEASSNGCLDIVKNLVENGVDIHEDNETALKEACENGYLDIVKYLVENGADIHADQDWSLGMASKSGHLDVVKYLVEKGANVQARENFALGIACRNQHLYIVVYLIESGADIKAESYWRNIFEEKNKHLDVLDYLIERGLKYNYRDSSILGNLCERKTLDIVNSHIGNRIDVNTDDGNSLKQNSFNENFDIIKYLVEKGADVHADDDEAVRIASENGYYDIVVYLFEKGADIHAEEDYALRMAGENGHFDTVKYLVEKGADIHAEDDEVLKIASGNGHLHIVKFLVEKGADIHAEDDEALRMASRDGHLDIVKYLVEKGADIHAEDDENLRIASRNGHFDIIKYLVEKGFDIRVKNDRALRMASGNGHLDIVKYLVEKGADIHTEEDYALRMASQNGHLDMVKYLTDKGADIQVNSDEPLRIASENGHLDVVKHLVERGSDIHAEDDEALKMAIEYGHLDVVKYLVEKGVDIHTDSNRTLRIASENGNLDVVKYLVEKGVDIHAEDDEALKMAVEYDHLDVVKYLVEKGADIHAEDDRVLRYASKNENLDVVKFLVENGANIHAKNDYALRRACKNKSLDMVKYLVEKENEADLDSLSDEQLFKMVVRLPIVFPIAMIPIRIPEFYYKMKNKTYPDHLYYALVALGSVANKGIRTPEEKEKDLIYIQKPVNLLKLKTDIRSPYYLWTCVIIMNYFSTVVNTYINGTAKILASLSVRISKIYQLDLSKITKLKYSEEELEFRRRVFWTFYAFDKSGMSFNVNLPENDFWWKYGGECKVEHPEIIFWNHIANSENNEQFSKYDTKNYVKTTTLLGKISTFAKRRWLKKAYNPDDDNLELVLLIDKLNKFEEAIVKNPPIDFNLIKEACSKYRDTIRFTMDTEHTLYKNIFTQLHFFMKSTLYQTEMVRVEGIHMHPGRIVSAKNICVDIAKKQIDSIYELNEVLPLEYRENLTIGTGLMSAITCLNCMNISPENNSTKLANKMEHLKEVYLKHSSYNEIPIIFLMYLDRLSTFINKSHKENEKSKTLFEDMKKYPIDKSDIHPWLVPKYGAFFFVVCCFEGSFSVMKITDYLYIKDTFTTFLNQYQKPETGNNTNTEPIGNPNTFASQRGDFPGVSISPKNKNRESSYKSNYDQYIKYSELFEKSNLDPAVNYYYQYMVDTLSDTIIQDIISNPVNNQSNFEPQFIFPTINLDKLNNEVIRLVNNKVDIKDNKNTAQYDWAELDKIFGLEYSTQIPFKLTL</sequence>
<dbReference type="InterPro" id="IPR036770">
    <property type="entry name" value="Ankyrin_rpt-contain_sf"/>
</dbReference>
<dbReference type="SUPFAM" id="SSF48403">
    <property type="entry name" value="Ankyrin repeat"/>
    <property type="match status" value="3"/>
</dbReference>
<evidence type="ECO:0000256" key="1">
    <source>
        <dbReference type="ARBA" id="ARBA00022737"/>
    </source>
</evidence>
<keyword evidence="6" id="KW-1185">Reference proteome</keyword>
<feature type="region of interest" description="Disordered" evidence="4">
    <location>
        <begin position="1415"/>
        <end position="1453"/>
    </location>
</feature>
<dbReference type="CDD" id="cd12148">
    <property type="entry name" value="fungal_TF_MHR"/>
    <property type="match status" value="1"/>
</dbReference>